<dbReference type="GO" id="GO:0003723">
    <property type="term" value="F:RNA binding"/>
    <property type="evidence" value="ECO:0007669"/>
    <property type="project" value="UniProtKB-UniRule"/>
</dbReference>
<evidence type="ECO:0000313" key="5">
    <source>
        <dbReference type="EnsemblMetazoa" id="XP_003389993.2"/>
    </source>
</evidence>
<dbReference type="CDD" id="cd12320">
    <property type="entry name" value="RRM6_RBM19_RRM5_MRD1"/>
    <property type="match status" value="1"/>
</dbReference>
<evidence type="ECO:0000256" key="3">
    <source>
        <dbReference type="SAM" id="MobiDB-lite"/>
    </source>
</evidence>
<keyword evidence="6" id="KW-1185">Reference proteome</keyword>
<reference evidence="5" key="2">
    <citation type="submission" date="2024-06" db="UniProtKB">
        <authorList>
            <consortium name="EnsemblMetazoa"/>
        </authorList>
    </citation>
    <scope>IDENTIFICATION</scope>
</reference>
<dbReference type="EnsemblMetazoa" id="XM_003389945.3">
    <property type="protein sequence ID" value="XP_003389993.2"/>
    <property type="gene ID" value="LOC100638694"/>
</dbReference>
<dbReference type="Gene3D" id="3.30.70.330">
    <property type="match status" value="6"/>
</dbReference>
<dbReference type="InterPro" id="IPR035979">
    <property type="entry name" value="RBD_domain_sf"/>
</dbReference>
<proteinExistence type="predicted"/>
<dbReference type="Proteomes" id="UP000007879">
    <property type="component" value="Unassembled WGS sequence"/>
</dbReference>
<feature type="domain" description="RRM" evidence="4">
    <location>
        <begin position="259"/>
        <end position="336"/>
    </location>
</feature>
<dbReference type="CDD" id="cd12254">
    <property type="entry name" value="RRM_hnRNPH_ESRPs_RBM12_like"/>
    <property type="match status" value="1"/>
</dbReference>
<dbReference type="CDD" id="cd12318">
    <property type="entry name" value="RRM5_RBM19_like"/>
    <property type="match status" value="1"/>
</dbReference>
<feature type="domain" description="RRM" evidence="4">
    <location>
        <begin position="364"/>
        <end position="442"/>
    </location>
</feature>
<dbReference type="AlphaFoldDB" id="A0AAN0IHY4"/>
<feature type="domain" description="RRM" evidence="4">
    <location>
        <begin position="761"/>
        <end position="841"/>
    </location>
</feature>
<keyword evidence="1 2" id="KW-0694">RNA-binding</keyword>
<evidence type="ECO:0000259" key="4">
    <source>
        <dbReference type="PROSITE" id="PS50102"/>
    </source>
</evidence>
<dbReference type="CDD" id="cd12565">
    <property type="entry name" value="RRM1_MRD1"/>
    <property type="match status" value="1"/>
</dbReference>
<feature type="region of interest" description="Disordered" evidence="3">
    <location>
        <begin position="182"/>
        <end position="218"/>
    </location>
</feature>
<dbReference type="SUPFAM" id="SSF54928">
    <property type="entry name" value="RNA-binding domain, RBD"/>
    <property type="match status" value="5"/>
</dbReference>
<feature type="domain" description="RRM" evidence="4">
    <location>
        <begin position="650"/>
        <end position="735"/>
    </location>
</feature>
<feature type="domain" description="RRM" evidence="4">
    <location>
        <begin position="557"/>
        <end position="629"/>
    </location>
</feature>
<feature type="domain" description="RRM" evidence="4">
    <location>
        <begin position="16"/>
        <end position="93"/>
    </location>
</feature>
<accession>A0AAN0IHY4</accession>
<dbReference type="KEGG" id="aqu:100638694"/>
<dbReference type="InterPro" id="IPR012677">
    <property type="entry name" value="Nucleotide-bd_a/b_plait_sf"/>
</dbReference>
<dbReference type="Pfam" id="PF00076">
    <property type="entry name" value="RRM_1"/>
    <property type="match status" value="6"/>
</dbReference>
<feature type="compositionally biased region" description="Basic and acidic residues" evidence="3">
    <location>
        <begin position="123"/>
        <end position="147"/>
    </location>
</feature>
<evidence type="ECO:0000256" key="1">
    <source>
        <dbReference type="ARBA" id="ARBA00022884"/>
    </source>
</evidence>
<feature type="region of interest" description="Disordered" evidence="3">
    <location>
        <begin position="239"/>
        <end position="261"/>
    </location>
</feature>
<reference evidence="6" key="1">
    <citation type="journal article" date="2010" name="Nature">
        <title>The Amphimedon queenslandica genome and the evolution of animal complexity.</title>
        <authorList>
            <person name="Srivastava M."/>
            <person name="Simakov O."/>
            <person name="Chapman J."/>
            <person name="Fahey B."/>
            <person name="Gauthier M.E."/>
            <person name="Mitros T."/>
            <person name="Richards G.S."/>
            <person name="Conaco C."/>
            <person name="Dacre M."/>
            <person name="Hellsten U."/>
            <person name="Larroux C."/>
            <person name="Putnam N.H."/>
            <person name="Stanke M."/>
            <person name="Adamska M."/>
            <person name="Darling A."/>
            <person name="Degnan S.M."/>
            <person name="Oakley T.H."/>
            <person name="Plachetzki D.C."/>
            <person name="Zhai Y."/>
            <person name="Adamski M."/>
            <person name="Calcino A."/>
            <person name="Cummins S.F."/>
            <person name="Goodstein D.M."/>
            <person name="Harris C."/>
            <person name="Jackson D.J."/>
            <person name="Leys S.P."/>
            <person name="Shu S."/>
            <person name="Woodcroft B.J."/>
            <person name="Vervoort M."/>
            <person name="Kosik K.S."/>
            <person name="Manning G."/>
            <person name="Degnan B.M."/>
            <person name="Rokhsar D.S."/>
        </authorList>
    </citation>
    <scope>NUCLEOTIDE SEQUENCE [LARGE SCALE GENOMIC DNA]</scope>
</reference>
<sequence>MRTHPRAPTCSFKMSSRVIVKNLPSKATSKELKEHFSKCGQITDVKLMYTRSGTFRRFAFVGYSDSFSAQESIKYFNNTYIGTSKIQVIEAKSFGDSSIPRPWSRYSTGSSTNQIYEKKRKSTKDSSIEEEGQKEKEEGRKSKRLKLNEDFHQSQLASLINELEELKSEPGFMEFLVANERGRSSETWSNEGKGGSENDKKKKKRKEVEIDEDETNNLARVPSSVSDLEFLKSKVVEHVTDETREEEREEESEPPPPLHTIRMRGLPYDASEKHVHKFFSPIQLSNIRLLKDDRERCSGLAFVDVMSETDLKEAMKRNKGRMGRRYIELVVDTGSKEKTVKEKSKRPWEEKEDEETVESIADSGRIFIRNLPYTTTEEELTELFEEYGQLSEINLLVDKSTGSSIGLGYVTFMFPEHAVKAFSELDGQVFQGRLLHLLPSKPPNKEVGVVKSIEPETQSSSFKSKQKEKLKSEAGSSHNWNTLFLGSNAVADSTADQFGVRKSELLDLDTTQSLAVRLALGETQLVNETREFLESHGVKLNSFDTEENELTRKRSKNVILVKNLPFGTSTKELTELFAPFGSLSRVILPPAGISALVEYSSSSNAKVAFKKLSYCEFKHLPLYLEWAPFGVMSGEPSQPVKDTGKAEESSSIFVKNLNFSTTDDGLSSHFKERVGGVVSAKVSKKYTPKAGGGASLSMGFGFVTFSSKTAALKALKELQSSLLDGHKLELQLSHSAPSVSDAASATSHKVTKSLMPKGPKNKILIRNVPFEASRKELSQLLSTFGKIKNLRLPKKQNEPNSHRGFCFVEYSTTEDARSAFESLADSTHLYGRRLVLEWAEGDDTVDDIRAKTALRFYKGEEGPEKKKSKRITISDNDID</sequence>
<evidence type="ECO:0000313" key="6">
    <source>
        <dbReference type="Proteomes" id="UP000007879"/>
    </source>
</evidence>
<gene>
    <name evidence="5" type="primary">100638694</name>
</gene>
<dbReference type="CDD" id="cd12317">
    <property type="entry name" value="RRM4_RBM19_RRM3_MRD1"/>
    <property type="match status" value="1"/>
</dbReference>
<organism evidence="5 6">
    <name type="scientific">Amphimedon queenslandica</name>
    <name type="common">Sponge</name>
    <dbReference type="NCBI Taxonomy" id="400682"/>
    <lineage>
        <taxon>Eukaryota</taxon>
        <taxon>Metazoa</taxon>
        <taxon>Porifera</taxon>
        <taxon>Demospongiae</taxon>
        <taxon>Heteroscleromorpha</taxon>
        <taxon>Haplosclerida</taxon>
        <taxon>Niphatidae</taxon>
        <taxon>Amphimedon</taxon>
    </lineage>
</organism>
<feature type="compositionally biased region" description="Polar residues" evidence="3">
    <location>
        <begin position="105"/>
        <end position="115"/>
    </location>
</feature>
<dbReference type="PANTHER" id="PTHR10352">
    <property type="entry name" value="EUKARYOTIC TRANSLATION INITIATION FACTOR 3 SUBUNIT G"/>
    <property type="match status" value="1"/>
</dbReference>
<feature type="region of interest" description="Disordered" evidence="3">
    <location>
        <begin position="859"/>
        <end position="879"/>
    </location>
</feature>
<dbReference type="SMART" id="SM00360">
    <property type="entry name" value="RRM"/>
    <property type="match status" value="6"/>
</dbReference>
<feature type="region of interest" description="Disordered" evidence="3">
    <location>
        <begin position="102"/>
        <end position="147"/>
    </location>
</feature>
<protein>
    <recommendedName>
        <fullName evidence="4">RRM domain-containing protein</fullName>
    </recommendedName>
</protein>
<evidence type="ECO:0000256" key="2">
    <source>
        <dbReference type="PROSITE-ProRule" id="PRU00176"/>
    </source>
</evidence>
<dbReference type="PROSITE" id="PS50102">
    <property type="entry name" value="RRM"/>
    <property type="match status" value="6"/>
</dbReference>
<dbReference type="InterPro" id="IPR000504">
    <property type="entry name" value="RRM_dom"/>
</dbReference>
<name>A0AAN0IHY4_AMPQE</name>
<dbReference type="InterPro" id="IPR034423">
    <property type="entry name" value="RBM19_RRM5"/>
</dbReference>